<dbReference type="PANTHER" id="PTHR43101:SF1">
    <property type="entry name" value="BETA-FRUCTOSIDASE"/>
    <property type="match status" value="1"/>
</dbReference>
<feature type="domain" description="Glycosyl hydrolase family 32 C-terminal" evidence="7">
    <location>
        <begin position="342"/>
        <end position="482"/>
    </location>
</feature>
<keyword evidence="5" id="KW-0119">Carbohydrate metabolism</keyword>
<accession>A0A510K2Z6</accession>
<dbReference type="EC" id="3.2.1.26" evidence="4"/>
<name>A0A510K2Z6_9FUSO</name>
<dbReference type="Pfam" id="PF08244">
    <property type="entry name" value="Glyco_hydro_32C"/>
    <property type="match status" value="1"/>
</dbReference>
<dbReference type="Proteomes" id="UP000422644">
    <property type="component" value="Chromosome"/>
</dbReference>
<dbReference type="AlphaFoldDB" id="A0A510K2Z6"/>
<dbReference type="PROSITE" id="PS00609">
    <property type="entry name" value="GLYCOSYL_HYDROL_F32"/>
    <property type="match status" value="1"/>
</dbReference>
<keyword evidence="3 4" id="KW-0326">Glycosidase</keyword>
<evidence type="ECO:0000256" key="2">
    <source>
        <dbReference type="ARBA" id="ARBA00022801"/>
    </source>
</evidence>
<keyword evidence="5" id="KW-0963">Cytoplasm</keyword>
<comment type="catalytic activity">
    <reaction evidence="4">
        <text>Hydrolysis of terminal non-reducing beta-D-fructofuranoside residues in beta-D-fructofuranosides.</text>
        <dbReference type="EC" id="3.2.1.26"/>
    </reaction>
</comment>
<comment type="function">
    <text evidence="5">Enables the bacterium to metabolize sucrose as a sole carbon source.</text>
</comment>
<organism evidence="8 9">
    <name type="scientific">Leptotrichia trevisanii</name>
    <dbReference type="NCBI Taxonomy" id="109328"/>
    <lineage>
        <taxon>Bacteria</taxon>
        <taxon>Fusobacteriati</taxon>
        <taxon>Fusobacteriota</taxon>
        <taxon>Fusobacteriia</taxon>
        <taxon>Fusobacteriales</taxon>
        <taxon>Leptotrichiaceae</taxon>
        <taxon>Leptotrichia</taxon>
    </lineage>
</organism>
<dbReference type="Gene3D" id="2.115.10.20">
    <property type="entry name" value="Glycosyl hydrolase domain, family 43"/>
    <property type="match status" value="1"/>
</dbReference>
<dbReference type="InterPro" id="IPR013148">
    <property type="entry name" value="Glyco_hydro_32_N"/>
</dbReference>
<dbReference type="GO" id="GO:0005737">
    <property type="term" value="C:cytoplasm"/>
    <property type="evidence" value="ECO:0007669"/>
    <property type="project" value="UniProtKB-SubCell"/>
</dbReference>
<comment type="subcellular location">
    <subcellularLocation>
        <location evidence="5">Cytoplasm</location>
    </subcellularLocation>
</comment>
<dbReference type="Pfam" id="PF00251">
    <property type="entry name" value="Glyco_hydro_32N"/>
    <property type="match status" value="1"/>
</dbReference>
<dbReference type="NCBIfam" id="TIGR01322">
    <property type="entry name" value="scrB_fam"/>
    <property type="match status" value="1"/>
</dbReference>
<dbReference type="SUPFAM" id="SSF75005">
    <property type="entry name" value="Arabinanase/levansucrase/invertase"/>
    <property type="match status" value="1"/>
</dbReference>
<evidence type="ECO:0000259" key="6">
    <source>
        <dbReference type="Pfam" id="PF00251"/>
    </source>
</evidence>
<dbReference type="OrthoDB" id="9759709at2"/>
<dbReference type="SMART" id="SM00640">
    <property type="entry name" value="Glyco_32"/>
    <property type="match status" value="1"/>
</dbReference>
<dbReference type="InterPro" id="IPR013189">
    <property type="entry name" value="Glyco_hydro_32_C"/>
</dbReference>
<dbReference type="InterPro" id="IPR023296">
    <property type="entry name" value="Glyco_hydro_beta-prop_sf"/>
</dbReference>
<proteinExistence type="inferred from homology"/>
<dbReference type="PANTHER" id="PTHR43101">
    <property type="entry name" value="BETA-FRUCTOSIDASE"/>
    <property type="match status" value="1"/>
</dbReference>
<reference evidence="8 9" key="1">
    <citation type="submission" date="2019-07" db="EMBL/GenBank/DDBJ databases">
        <title>Complete Genome Sequence of Leptotrichia trevisanii Strain JMUB3870.</title>
        <authorList>
            <person name="Watanabe S."/>
            <person name="Cui L."/>
        </authorList>
    </citation>
    <scope>NUCLEOTIDE SEQUENCE [LARGE SCALE GENOMIC DNA]</scope>
    <source>
        <strain evidence="8 9">JMUB3870</strain>
    </source>
</reference>
<dbReference type="GO" id="GO:0004564">
    <property type="term" value="F:beta-fructofuranosidase activity"/>
    <property type="evidence" value="ECO:0007669"/>
    <property type="project" value="UniProtKB-EC"/>
</dbReference>
<dbReference type="GO" id="GO:0005985">
    <property type="term" value="P:sucrose metabolic process"/>
    <property type="evidence" value="ECO:0007669"/>
    <property type="project" value="UniProtKB-UniPathway"/>
</dbReference>
<dbReference type="InterPro" id="IPR013320">
    <property type="entry name" value="ConA-like_dom_sf"/>
</dbReference>
<evidence type="ECO:0000313" key="9">
    <source>
        <dbReference type="Proteomes" id="UP000422644"/>
    </source>
</evidence>
<comment type="pathway">
    <text evidence="5">Glycan biosynthesis; sucrose metabolism.</text>
</comment>
<evidence type="ECO:0000256" key="4">
    <source>
        <dbReference type="RuleBase" id="RU362110"/>
    </source>
</evidence>
<dbReference type="CDD" id="cd18623">
    <property type="entry name" value="GH32_ScrB-like"/>
    <property type="match status" value="1"/>
</dbReference>
<gene>
    <name evidence="8" type="ORF">JMUB3870_2177</name>
</gene>
<dbReference type="InterPro" id="IPR006232">
    <property type="entry name" value="Suc6P_hydrolase"/>
</dbReference>
<feature type="domain" description="Glycosyl hydrolase family 32 N-terminal" evidence="6">
    <location>
        <begin position="37"/>
        <end position="339"/>
    </location>
</feature>
<evidence type="ECO:0000259" key="7">
    <source>
        <dbReference type="Pfam" id="PF08244"/>
    </source>
</evidence>
<protein>
    <recommendedName>
        <fullName evidence="4">Sucrose-6-phosphate hydrolase</fullName>
        <ecNumber evidence="4">3.2.1.26</ecNumber>
    </recommendedName>
    <alternativeName>
        <fullName evidence="5">Invertase</fullName>
    </alternativeName>
</protein>
<keyword evidence="2 4" id="KW-0378">Hydrolase</keyword>
<dbReference type="Gene3D" id="2.60.120.560">
    <property type="entry name" value="Exo-inulinase, domain 1"/>
    <property type="match status" value="1"/>
</dbReference>
<dbReference type="UniPathway" id="UPA00238"/>
<evidence type="ECO:0000313" key="8">
    <source>
        <dbReference type="EMBL" id="BBM46050.1"/>
    </source>
</evidence>
<dbReference type="SUPFAM" id="SSF49899">
    <property type="entry name" value="Concanavalin A-like lectins/glucanases"/>
    <property type="match status" value="1"/>
</dbReference>
<dbReference type="InterPro" id="IPR018053">
    <property type="entry name" value="Glyco_hydro_32_AS"/>
</dbReference>
<dbReference type="InterPro" id="IPR001362">
    <property type="entry name" value="Glyco_hydro_32"/>
</dbReference>
<dbReference type="RefSeq" id="WP_155283091.1">
    <property type="nucleotide sequence ID" value="NZ_AP019831.1"/>
</dbReference>
<sequence>MEWPREKRYQRLENFPKEKYDKLKEKVKNSPYRQKFHIQPNTGLLNDPNGFSYFNGKYHIFYQWFPLGPVHGVKYWYHLSSTDLVTFTDEGIAMKPDTIYDSHGVFSGTGLPLKDKLFLFYTGNTRDENWIRNPYQCIAAMDKEGKIKKNDKPFINKVPDGYTDNFRDPKVFIKNGKYYCLVGAETFDNKGAIVYYSSNDLKEWEFRGNLKTNFSENSGFMWECPDYFEFEDKAVLMFSPQGMEAEGEKYNNIFQSGYLIGEKIDFEKGEFKHQKFKEFDRGFEFYAPQTMEDNKGRRILIGWFGLPGTDSVTDKYDWAHCLTIPRVLELKNNILYQKPLPELVKLRKSEEEFSFKLNNNSVNLKNEKRTYELDVNFENIKAEKVGIKFKVGNNEETVFFYDLKNNELVFDRTHSGELTENFEGGDIRKCKFKEKNLKLHLFLDESSAEIFVNDGLEVFSSRLYNNIENNEIFFFTDGEADIDGKLWEI</sequence>
<keyword evidence="9" id="KW-1185">Reference proteome</keyword>
<comment type="similarity">
    <text evidence="1 4">Belongs to the glycosyl hydrolase 32 family.</text>
</comment>
<evidence type="ECO:0000256" key="1">
    <source>
        <dbReference type="ARBA" id="ARBA00009902"/>
    </source>
</evidence>
<dbReference type="InterPro" id="IPR051214">
    <property type="entry name" value="GH32_Enzymes"/>
</dbReference>
<dbReference type="EMBL" id="AP019831">
    <property type="protein sequence ID" value="BBM46050.1"/>
    <property type="molecule type" value="Genomic_DNA"/>
</dbReference>
<evidence type="ECO:0000256" key="3">
    <source>
        <dbReference type="ARBA" id="ARBA00023295"/>
    </source>
</evidence>
<evidence type="ECO:0000256" key="5">
    <source>
        <dbReference type="RuleBase" id="RU365015"/>
    </source>
</evidence>